<evidence type="ECO:0000313" key="1">
    <source>
        <dbReference type="EMBL" id="EPE27566.1"/>
    </source>
</evidence>
<keyword evidence="2" id="KW-1185">Reference proteome</keyword>
<dbReference type="RefSeq" id="XP_008084925.1">
    <property type="nucleotide sequence ID" value="XM_008086734.1"/>
</dbReference>
<accession>S3D674</accession>
<protein>
    <submittedName>
        <fullName evidence="1">Uncharacterized protein</fullName>
    </submittedName>
</protein>
<dbReference type="EMBL" id="KE145369">
    <property type="protein sequence ID" value="EPE27566.1"/>
    <property type="molecule type" value="Genomic_DNA"/>
</dbReference>
<dbReference type="HOGENOM" id="CLU_2776139_0_0_1"/>
<gene>
    <name evidence="1" type="ORF">GLAREA_04357</name>
</gene>
<evidence type="ECO:0000313" key="2">
    <source>
        <dbReference type="Proteomes" id="UP000016922"/>
    </source>
</evidence>
<name>S3D674_GLAL2</name>
<proteinExistence type="predicted"/>
<dbReference type="KEGG" id="glz:GLAREA_04357"/>
<dbReference type="GeneID" id="19463412"/>
<dbReference type="Proteomes" id="UP000016922">
    <property type="component" value="Unassembled WGS sequence"/>
</dbReference>
<dbReference type="AlphaFoldDB" id="S3D674"/>
<reference evidence="1 2" key="1">
    <citation type="journal article" date="2013" name="BMC Genomics">
        <title>Genomics-driven discovery of the pneumocandin biosynthetic gene cluster in the fungus Glarea lozoyensis.</title>
        <authorList>
            <person name="Chen L."/>
            <person name="Yue Q."/>
            <person name="Zhang X."/>
            <person name="Xiang M."/>
            <person name="Wang C."/>
            <person name="Li S."/>
            <person name="Che Y."/>
            <person name="Ortiz-Lopez F.J."/>
            <person name="Bills G.F."/>
            <person name="Liu X."/>
            <person name="An Z."/>
        </authorList>
    </citation>
    <scope>NUCLEOTIDE SEQUENCE [LARGE SCALE GENOMIC DNA]</scope>
    <source>
        <strain evidence="2">ATCC 20868 / MF5171</strain>
    </source>
</reference>
<organism evidence="1 2">
    <name type="scientific">Glarea lozoyensis (strain ATCC 20868 / MF5171)</name>
    <dbReference type="NCBI Taxonomy" id="1116229"/>
    <lineage>
        <taxon>Eukaryota</taxon>
        <taxon>Fungi</taxon>
        <taxon>Dikarya</taxon>
        <taxon>Ascomycota</taxon>
        <taxon>Pezizomycotina</taxon>
        <taxon>Leotiomycetes</taxon>
        <taxon>Helotiales</taxon>
        <taxon>Helotiaceae</taxon>
        <taxon>Glarea</taxon>
    </lineage>
</organism>
<sequence length="69" mass="7457">MSPAVIDLGPVAKNQQCCAANVDELRPHNLLVALTAISRLLTEAPQLAGRWRARSEVHNGFKGIARPGR</sequence>